<keyword evidence="6 12" id="KW-0812">Transmembrane</keyword>
<evidence type="ECO:0000313" key="15">
    <source>
        <dbReference type="EMBL" id="WDE07251.1"/>
    </source>
</evidence>
<dbReference type="Gene3D" id="3.30.450.20">
    <property type="entry name" value="PAS domain"/>
    <property type="match status" value="1"/>
</dbReference>
<organism evidence="15 16">
    <name type="scientific">Thalassomonas viridans</name>
    <dbReference type="NCBI Taxonomy" id="137584"/>
    <lineage>
        <taxon>Bacteria</taxon>
        <taxon>Pseudomonadati</taxon>
        <taxon>Pseudomonadota</taxon>
        <taxon>Gammaproteobacteria</taxon>
        <taxon>Alteromonadales</taxon>
        <taxon>Colwelliaceae</taxon>
        <taxon>Thalassomonas</taxon>
    </lineage>
</organism>
<comment type="subcellular location">
    <subcellularLocation>
        <location evidence="1">Cell inner membrane</location>
        <topology evidence="1">Multi-pass membrane protein</topology>
    </subcellularLocation>
</comment>
<dbReference type="FunFam" id="3.30.450.20:FF:000046">
    <property type="entry name" value="Aerotaxis sensor receptor"/>
    <property type="match status" value="1"/>
</dbReference>
<dbReference type="KEGG" id="tvd:SG34_010375"/>
<name>A0AAE9Z5S0_9GAMM</name>
<feature type="transmembrane region" description="Helical" evidence="12">
    <location>
        <begin position="152"/>
        <end position="172"/>
    </location>
</feature>
<keyword evidence="8 12" id="KW-0472">Membrane</keyword>
<dbReference type="Gene3D" id="1.10.287.950">
    <property type="entry name" value="Methyl-accepting chemotaxis protein"/>
    <property type="match status" value="1"/>
</dbReference>
<dbReference type="Pfam" id="PF00015">
    <property type="entry name" value="MCPsignal"/>
    <property type="match status" value="1"/>
</dbReference>
<keyword evidence="5" id="KW-0997">Cell inner membrane</keyword>
<feature type="domain" description="PAS" evidence="14">
    <location>
        <begin position="25"/>
        <end position="50"/>
    </location>
</feature>
<dbReference type="FunFam" id="1.10.287.950:FF:000001">
    <property type="entry name" value="Methyl-accepting chemotaxis sensory transducer"/>
    <property type="match status" value="1"/>
</dbReference>
<feature type="domain" description="Methyl-accepting transducer" evidence="13">
    <location>
        <begin position="251"/>
        <end position="487"/>
    </location>
</feature>
<evidence type="ECO:0000256" key="5">
    <source>
        <dbReference type="ARBA" id="ARBA00022519"/>
    </source>
</evidence>
<dbReference type="EMBL" id="CP059733">
    <property type="protein sequence ID" value="WDE07251.1"/>
    <property type="molecule type" value="Genomic_DNA"/>
</dbReference>
<evidence type="ECO:0000256" key="4">
    <source>
        <dbReference type="ARBA" id="ARBA00022500"/>
    </source>
</evidence>
<dbReference type="GO" id="GO:0007165">
    <property type="term" value="P:signal transduction"/>
    <property type="evidence" value="ECO:0007669"/>
    <property type="project" value="UniProtKB-KW"/>
</dbReference>
<dbReference type="InterPro" id="IPR004089">
    <property type="entry name" value="MCPsignal_dom"/>
</dbReference>
<evidence type="ECO:0000256" key="11">
    <source>
        <dbReference type="PROSITE-ProRule" id="PRU00284"/>
    </source>
</evidence>
<dbReference type="Proteomes" id="UP000032352">
    <property type="component" value="Chromosome"/>
</dbReference>
<dbReference type="SMART" id="SM00086">
    <property type="entry name" value="PAC"/>
    <property type="match status" value="1"/>
</dbReference>
<dbReference type="SUPFAM" id="SSF55785">
    <property type="entry name" value="PYP-like sensor domain (PAS domain)"/>
    <property type="match status" value="1"/>
</dbReference>
<proteinExistence type="inferred from homology"/>
<dbReference type="AlphaFoldDB" id="A0AAE9Z5S0"/>
<evidence type="ECO:0000259" key="13">
    <source>
        <dbReference type="PROSITE" id="PS50111"/>
    </source>
</evidence>
<evidence type="ECO:0000313" key="16">
    <source>
        <dbReference type="Proteomes" id="UP000032352"/>
    </source>
</evidence>
<dbReference type="CDD" id="cd00130">
    <property type="entry name" value="PAS"/>
    <property type="match status" value="1"/>
</dbReference>
<dbReference type="InterPro" id="IPR001610">
    <property type="entry name" value="PAC"/>
</dbReference>
<evidence type="ECO:0000256" key="9">
    <source>
        <dbReference type="ARBA" id="ARBA00023224"/>
    </source>
</evidence>
<keyword evidence="16" id="KW-1185">Reference proteome</keyword>
<dbReference type="InterPro" id="IPR013655">
    <property type="entry name" value="PAS_fold_3"/>
</dbReference>
<dbReference type="PROSITE" id="PS50111">
    <property type="entry name" value="CHEMOTAXIS_TRANSDUC_2"/>
    <property type="match status" value="1"/>
</dbReference>
<feature type="transmembrane region" description="Helical" evidence="12">
    <location>
        <begin position="178"/>
        <end position="196"/>
    </location>
</feature>
<evidence type="ECO:0000256" key="12">
    <source>
        <dbReference type="SAM" id="Phobius"/>
    </source>
</evidence>
<keyword evidence="2" id="KW-1003">Cell membrane</keyword>
<keyword evidence="4" id="KW-0145">Chemotaxis</keyword>
<evidence type="ECO:0000256" key="2">
    <source>
        <dbReference type="ARBA" id="ARBA00022475"/>
    </source>
</evidence>
<evidence type="ECO:0000256" key="1">
    <source>
        <dbReference type="ARBA" id="ARBA00004429"/>
    </source>
</evidence>
<accession>A0AAE9Z5S0</accession>
<dbReference type="InterPro" id="IPR035965">
    <property type="entry name" value="PAS-like_dom_sf"/>
</dbReference>
<gene>
    <name evidence="15" type="ORF">SG34_010375</name>
</gene>
<sequence>MTVNKQVTQTEKTFSSSSILLSTTDLKGRITYANHDFCEIAGYELDELIGHGHNIVRHPDMPKAAFADLWDTLKQGRSWMGPVKNRCKNGDYYWVNAYVTPIKDEQGKVVEYQSVRTVPEEKVVRRAKKLYRQLNEGKTPVRLRFSRLDYTTYMQSLLMMLTLFLGMAMFYVQDSALMILPGFILSLTCSVLFALWRKRYQKVVLQAEQVFDNNLMSILYSGCPDKLGRIELALKMRKSELNAVIGRVRDLSENVNSIAEDTAANGSDVSKMLSEQSSEIELVATAMNQMVGTINELSSSVLSAADASTQGQSISNNGMQVVTNTVDSIHTLSGQLQEVDEVISHLVQGSQSIETISDEISSIADQTNLLALNAAIEAARAGEQGRGFAVVAEEVRALAQRTQQSTEEIKSMLTQLNKESAEAITAMSKSRDLARDCVRFANDTGNTLGDVNGEVDKISQLNQQIATAVEEQSVVAEQVSQNTDRINDIANIGVSHGEDSKQLSHDLLGELKTLHSLIVQFKS</sequence>
<evidence type="ECO:0000256" key="8">
    <source>
        <dbReference type="ARBA" id="ARBA00023136"/>
    </source>
</evidence>
<evidence type="ECO:0000259" key="14">
    <source>
        <dbReference type="PROSITE" id="PS50112"/>
    </source>
</evidence>
<dbReference type="InterPro" id="IPR000014">
    <property type="entry name" value="PAS"/>
</dbReference>
<keyword evidence="9 11" id="KW-0807">Transducer</keyword>
<evidence type="ECO:0000256" key="7">
    <source>
        <dbReference type="ARBA" id="ARBA00022989"/>
    </source>
</evidence>
<evidence type="ECO:0000256" key="6">
    <source>
        <dbReference type="ARBA" id="ARBA00022692"/>
    </source>
</evidence>
<dbReference type="SUPFAM" id="SSF58104">
    <property type="entry name" value="Methyl-accepting chemotaxis protein (MCP) signaling domain"/>
    <property type="match status" value="1"/>
</dbReference>
<evidence type="ECO:0000256" key="3">
    <source>
        <dbReference type="ARBA" id="ARBA00022481"/>
    </source>
</evidence>
<reference evidence="15 16" key="1">
    <citation type="journal article" date="2015" name="Genome Announc.">
        <title>Draft Genome Sequences of Marine Isolates of Thalassomonas viridans and Thalassomonas actiniarum.</title>
        <authorList>
            <person name="Olonade I."/>
            <person name="van Zyl L.J."/>
            <person name="Trindade M."/>
        </authorList>
    </citation>
    <scope>NUCLEOTIDE SEQUENCE [LARGE SCALE GENOMIC DNA]</scope>
    <source>
        <strain evidence="15 16">XOM25</strain>
    </source>
</reference>
<protein>
    <submittedName>
        <fullName evidence="15">Methyl-accepting chemotaxis protein</fullName>
    </submittedName>
</protein>
<reference evidence="15 16" key="2">
    <citation type="journal article" date="2022" name="Mar. Drugs">
        <title>Bioassay-Guided Fractionation Leads to the Detection of Cholic Acid Generated by the Rare Thalassomonas sp.</title>
        <authorList>
            <person name="Pheiffer F."/>
            <person name="Schneider Y.K."/>
            <person name="Hansen E.H."/>
            <person name="Andersen J.H."/>
            <person name="Isaksson J."/>
            <person name="Busche T."/>
            <person name="R C."/>
            <person name="Kalinowski J."/>
            <person name="Zyl L.V."/>
            <person name="Trindade M."/>
        </authorList>
    </citation>
    <scope>NUCLEOTIDE SEQUENCE [LARGE SCALE GENOMIC DNA]</scope>
    <source>
        <strain evidence="15 16">XOM25</strain>
    </source>
</reference>
<dbReference type="PANTHER" id="PTHR32089">
    <property type="entry name" value="METHYL-ACCEPTING CHEMOTAXIS PROTEIN MCPB"/>
    <property type="match status" value="1"/>
</dbReference>
<dbReference type="PROSITE" id="PS50112">
    <property type="entry name" value="PAS"/>
    <property type="match status" value="1"/>
</dbReference>
<evidence type="ECO:0000256" key="10">
    <source>
        <dbReference type="ARBA" id="ARBA00029447"/>
    </source>
</evidence>
<dbReference type="NCBIfam" id="TIGR00229">
    <property type="entry name" value="sensory_box"/>
    <property type="match status" value="1"/>
</dbReference>
<dbReference type="PANTHER" id="PTHR32089:SF112">
    <property type="entry name" value="LYSOZYME-LIKE PROTEIN-RELATED"/>
    <property type="match status" value="1"/>
</dbReference>
<dbReference type="Pfam" id="PF08447">
    <property type="entry name" value="PAS_3"/>
    <property type="match status" value="1"/>
</dbReference>
<keyword evidence="7 12" id="KW-1133">Transmembrane helix</keyword>
<dbReference type="RefSeq" id="WP_044840691.1">
    <property type="nucleotide sequence ID" value="NZ_CP059733.1"/>
</dbReference>
<dbReference type="GO" id="GO:0005886">
    <property type="term" value="C:plasma membrane"/>
    <property type="evidence" value="ECO:0007669"/>
    <property type="project" value="UniProtKB-SubCell"/>
</dbReference>
<comment type="similarity">
    <text evidence="10">Belongs to the methyl-accepting chemotaxis (MCP) protein family.</text>
</comment>
<dbReference type="GO" id="GO:0052131">
    <property type="term" value="P:positive aerotaxis"/>
    <property type="evidence" value="ECO:0007669"/>
    <property type="project" value="UniProtKB-ARBA"/>
</dbReference>
<dbReference type="SMART" id="SM00091">
    <property type="entry name" value="PAS"/>
    <property type="match status" value="1"/>
</dbReference>
<dbReference type="SMART" id="SM00283">
    <property type="entry name" value="MA"/>
    <property type="match status" value="1"/>
</dbReference>
<keyword evidence="3" id="KW-0488">Methylation</keyword>
<dbReference type="CDD" id="cd11386">
    <property type="entry name" value="MCP_signal"/>
    <property type="match status" value="1"/>
</dbReference>